<reference evidence="4" key="1">
    <citation type="journal article" date="2013" name="Environ. Microbiol.">
        <title>Microbiota from the distal guts of lean and obese adolescents exhibit partial functional redundancy besides clear differences in community structure.</title>
        <authorList>
            <person name="Ferrer M."/>
            <person name="Ruiz A."/>
            <person name="Lanza F."/>
            <person name="Haange S.B."/>
            <person name="Oberbach A."/>
            <person name="Till H."/>
            <person name="Bargiela R."/>
            <person name="Campoy C."/>
            <person name="Segura M.T."/>
            <person name="Richter M."/>
            <person name="von Bergen M."/>
            <person name="Seifert J."/>
            <person name="Suarez A."/>
        </authorList>
    </citation>
    <scope>NUCLEOTIDE SEQUENCE</scope>
</reference>
<keyword evidence="1" id="KW-0597">Phosphoprotein</keyword>
<organism evidence="4">
    <name type="scientific">human gut metagenome</name>
    <dbReference type="NCBI Taxonomy" id="408170"/>
    <lineage>
        <taxon>unclassified sequences</taxon>
        <taxon>metagenomes</taxon>
        <taxon>organismal metagenomes</taxon>
    </lineage>
</organism>
<dbReference type="InterPro" id="IPR011006">
    <property type="entry name" value="CheY-like_superfamily"/>
</dbReference>
<evidence type="ECO:0000256" key="1">
    <source>
        <dbReference type="ARBA" id="ARBA00022553"/>
    </source>
</evidence>
<dbReference type="InterPro" id="IPR001789">
    <property type="entry name" value="Sig_transdc_resp-reg_receiver"/>
</dbReference>
<feature type="domain" description="Response regulatory" evidence="3">
    <location>
        <begin position="1"/>
        <end position="67"/>
    </location>
</feature>
<name>K1RS09_9ZZZZ</name>
<dbReference type="SUPFAM" id="SSF52172">
    <property type="entry name" value="CheY-like"/>
    <property type="match status" value="1"/>
</dbReference>
<dbReference type="CDD" id="cd17546">
    <property type="entry name" value="REC_hyHK_CKI1_RcsC-like"/>
    <property type="match status" value="1"/>
</dbReference>
<keyword evidence="2" id="KW-0902">Two-component regulatory system</keyword>
<dbReference type="EMBL" id="AJWY01011933">
    <property type="protein sequence ID" value="EKC51387.1"/>
    <property type="molecule type" value="Genomic_DNA"/>
</dbReference>
<dbReference type="PROSITE" id="PS50110">
    <property type="entry name" value="RESPONSE_REGULATORY"/>
    <property type="match status" value="1"/>
</dbReference>
<comment type="caution">
    <text evidence="4">The sequence shown here is derived from an EMBL/GenBank/DDBJ whole genome shotgun (WGS) entry which is preliminary data.</text>
</comment>
<dbReference type="Pfam" id="PF00072">
    <property type="entry name" value="Response_reg"/>
    <property type="match status" value="1"/>
</dbReference>
<dbReference type="PANTHER" id="PTHR45339:SF1">
    <property type="entry name" value="HYBRID SIGNAL TRANSDUCTION HISTIDINE KINASE J"/>
    <property type="match status" value="1"/>
</dbReference>
<accession>K1RS09</accession>
<sequence length="74" mass="8313">MDINMPVMDGYEATREIRKLSLDVPIIAVTAFAYASDEQRAMENGFDGYMAKPISAPQLRQQIAAILQKRIILL</sequence>
<evidence type="ECO:0000259" key="3">
    <source>
        <dbReference type="PROSITE" id="PS50110"/>
    </source>
</evidence>
<proteinExistence type="predicted"/>
<dbReference type="Gene3D" id="3.40.50.2300">
    <property type="match status" value="1"/>
</dbReference>
<dbReference type="PANTHER" id="PTHR45339">
    <property type="entry name" value="HYBRID SIGNAL TRANSDUCTION HISTIDINE KINASE J"/>
    <property type="match status" value="1"/>
</dbReference>
<evidence type="ECO:0000313" key="4">
    <source>
        <dbReference type="EMBL" id="EKC51387.1"/>
    </source>
</evidence>
<gene>
    <name evidence="4" type="ORF">LEA_17422</name>
</gene>
<evidence type="ECO:0000256" key="2">
    <source>
        <dbReference type="ARBA" id="ARBA00023012"/>
    </source>
</evidence>
<dbReference type="AlphaFoldDB" id="K1RS09"/>
<protein>
    <submittedName>
        <fullName evidence="4">Protein containing Signal transduction response regulator, receiver region domain protein</fullName>
    </submittedName>
</protein>
<dbReference type="GO" id="GO:0000160">
    <property type="term" value="P:phosphorelay signal transduction system"/>
    <property type="evidence" value="ECO:0007669"/>
    <property type="project" value="UniProtKB-KW"/>
</dbReference>